<feature type="region of interest" description="Disordered" evidence="1">
    <location>
        <begin position="1"/>
        <end position="53"/>
    </location>
</feature>
<evidence type="ECO:0000256" key="1">
    <source>
        <dbReference type="SAM" id="MobiDB-lite"/>
    </source>
</evidence>
<sequence>MKDPDELARILEDDDESDDDGALPSSSGASAHVGNGSEWRDGSNKKASLGANVAPDPTPKGVIVFASADTNPDVSLMVFNQEFWVESSTLTANSLFFKKFLHSADKAEHPKPEGPMKYKWVTFICQDGGWSLVDEFSLQVFPPARPVNLVKEYFTDLQQKEPPQLPLEQAIAESPTENAPTNATPSDFASDKEFEVKAFRIMLKATFSQPYTLESTDQLLRVAELADYYCCIPSVSSGLTASIHGSPDFIKGVRNAALDLLQVATTLKHATLFREALIHACGPWDKPQLLQIQDPSIRAAADIAYKSIEKKDAELAQWCLSKSLNGKAGPLMAAMERMIKDESNFLDRMADYEKRYWPYKQRLIYEHIIGKRGKKFKDVMEELLESKLVFEKSRHESGHGQYMNYFLCAEIADEGLPWMKK</sequence>
<evidence type="ECO:0000313" key="3">
    <source>
        <dbReference type="Proteomes" id="UP000566819"/>
    </source>
</evidence>
<organism evidence="2 3">
    <name type="scientific">Cudoniella acicularis</name>
    <dbReference type="NCBI Taxonomy" id="354080"/>
    <lineage>
        <taxon>Eukaryota</taxon>
        <taxon>Fungi</taxon>
        <taxon>Dikarya</taxon>
        <taxon>Ascomycota</taxon>
        <taxon>Pezizomycotina</taxon>
        <taxon>Leotiomycetes</taxon>
        <taxon>Helotiales</taxon>
        <taxon>Tricladiaceae</taxon>
        <taxon>Cudoniella</taxon>
    </lineage>
</organism>
<feature type="compositionally biased region" description="Basic and acidic residues" evidence="1">
    <location>
        <begin position="1"/>
        <end position="11"/>
    </location>
</feature>
<dbReference type="AlphaFoldDB" id="A0A8H4RLZ0"/>
<evidence type="ECO:0000313" key="2">
    <source>
        <dbReference type="EMBL" id="KAF4631281.1"/>
    </source>
</evidence>
<dbReference type="OrthoDB" id="2129688at2759"/>
<comment type="caution">
    <text evidence="2">The sequence shown here is derived from an EMBL/GenBank/DDBJ whole genome shotgun (WGS) entry which is preliminary data.</text>
</comment>
<reference evidence="2 3" key="1">
    <citation type="submission" date="2020-03" db="EMBL/GenBank/DDBJ databases">
        <title>Draft Genome Sequence of Cudoniella acicularis.</title>
        <authorList>
            <person name="Buettner E."/>
            <person name="Kellner H."/>
        </authorList>
    </citation>
    <scope>NUCLEOTIDE SEQUENCE [LARGE SCALE GENOMIC DNA]</scope>
    <source>
        <strain evidence="2 3">DSM 108380</strain>
    </source>
</reference>
<feature type="compositionally biased region" description="Acidic residues" evidence="1">
    <location>
        <begin position="12"/>
        <end position="21"/>
    </location>
</feature>
<proteinExistence type="predicted"/>
<gene>
    <name evidence="2" type="ORF">G7Y89_g6854</name>
</gene>
<accession>A0A8H4RLZ0</accession>
<dbReference type="EMBL" id="JAAMPI010000459">
    <property type="protein sequence ID" value="KAF4631281.1"/>
    <property type="molecule type" value="Genomic_DNA"/>
</dbReference>
<protein>
    <recommendedName>
        <fullName evidence="4">BTB domain-containing protein</fullName>
    </recommendedName>
</protein>
<name>A0A8H4RLZ0_9HELO</name>
<keyword evidence="3" id="KW-1185">Reference proteome</keyword>
<dbReference type="Proteomes" id="UP000566819">
    <property type="component" value="Unassembled WGS sequence"/>
</dbReference>
<evidence type="ECO:0008006" key="4">
    <source>
        <dbReference type="Google" id="ProtNLM"/>
    </source>
</evidence>